<name>A0A0B2V4H0_TOXCA</name>
<comment type="cofactor">
    <cofactor evidence="1 7">
        <name>heme</name>
        <dbReference type="ChEBI" id="CHEBI:30413"/>
    </cofactor>
</comment>
<dbReference type="AlphaFoldDB" id="A0A0B2V4H0"/>
<keyword evidence="3 7" id="KW-0479">Metal-binding</keyword>
<evidence type="ECO:0000313" key="9">
    <source>
        <dbReference type="EMBL" id="KHN78311.1"/>
    </source>
</evidence>
<dbReference type="PRINTS" id="PR00385">
    <property type="entry name" value="P450"/>
</dbReference>
<evidence type="ECO:0000256" key="6">
    <source>
        <dbReference type="ARBA" id="ARBA00023033"/>
    </source>
</evidence>
<dbReference type="OrthoDB" id="1055148at2759"/>
<evidence type="ECO:0000256" key="1">
    <source>
        <dbReference type="ARBA" id="ARBA00001971"/>
    </source>
</evidence>
<keyword evidence="6 8" id="KW-0503">Monooxygenase</keyword>
<dbReference type="Pfam" id="PF00067">
    <property type="entry name" value="p450"/>
    <property type="match status" value="1"/>
</dbReference>
<accession>A0A0B2V4H0</accession>
<dbReference type="SUPFAM" id="SSF48264">
    <property type="entry name" value="Cytochrome P450"/>
    <property type="match status" value="1"/>
</dbReference>
<gene>
    <name evidence="9" type="primary">CYP2C8</name>
    <name evidence="9" type="ORF">Tcan_16990</name>
</gene>
<dbReference type="STRING" id="6265.A0A0B2V4H0"/>
<evidence type="ECO:0000256" key="3">
    <source>
        <dbReference type="ARBA" id="ARBA00022723"/>
    </source>
</evidence>
<keyword evidence="5 7" id="KW-0408">Iron</keyword>
<dbReference type="InterPro" id="IPR002401">
    <property type="entry name" value="Cyt_P450_E_grp-I"/>
</dbReference>
<evidence type="ECO:0000313" key="10">
    <source>
        <dbReference type="Proteomes" id="UP000031036"/>
    </source>
</evidence>
<sequence>MILVSFVVLMILFCLLNYYRDVKRYPKGPTPLPLIGNLHQMESYNMHLHFEKLSKVYGPVFTVFLPIPTVVITQFQPIKEAFLNKGNDFAGRFGGYPDNMFQNIENGGVIFSQGENWVEQRRTSLRILRDLGMGKRIMEERVMKSVYELLNQLENEPDKDHVDFRWPLQLCVANVITEILFGYHHDYSDCSKLKHFVEIVRCVIEYQASRKLIYLTQQFWFIAKIPIINKIGLRKMDNEAAKVKKYIRQEVDKHSKQFDSNSEPQTFIHAYLREMTKDNKFLCYEQLINVVADFWLAGMETTTTTLRWAILLMVTHSDVQEKMREEIFGVVGKERYACMADKVNMPYCSAVIMEVQRVANILPFNVLHRTVCETTIGNHRIPKDTLVLGQITTVLSSTSVFENPEEFQPMRFLDKDGKTFRKEMVEHLIPFSIGKRQCAGASLARVELFLVLVNLLQNYRLEVPSDGDLPNLEPICGGLSLPRSYRAKIVCLH</sequence>
<reference evidence="9 10" key="1">
    <citation type="submission" date="2014-11" db="EMBL/GenBank/DDBJ databases">
        <title>Genetic blueprint of the zoonotic pathogen Toxocara canis.</title>
        <authorList>
            <person name="Zhu X.-Q."/>
            <person name="Korhonen P.K."/>
            <person name="Cai H."/>
            <person name="Young N.D."/>
            <person name="Nejsum P."/>
            <person name="von Samson-Himmelstjerna G."/>
            <person name="Boag P.R."/>
            <person name="Tan P."/>
            <person name="Li Q."/>
            <person name="Min J."/>
            <person name="Yang Y."/>
            <person name="Wang X."/>
            <person name="Fang X."/>
            <person name="Hall R.S."/>
            <person name="Hofmann A."/>
            <person name="Sternberg P.W."/>
            <person name="Jex A.R."/>
            <person name="Gasser R.B."/>
        </authorList>
    </citation>
    <scope>NUCLEOTIDE SEQUENCE [LARGE SCALE GENOMIC DNA]</scope>
    <source>
        <strain evidence="9">PN_DK_2014</strain>
    </source>
</reference>
<dbReference type="Gene3D" id="1.10.630.10">
    <property type="entry name" value="Cytochrome P450"/>
    <property type="match status" value="1"/>
</dbReference>
<dbReference type="GO" id="GO:0005506">
    <property type="term" value="F:iron ion binding"/>
    <property type="evidence" value="ECO:0007669"/>
    <property type="project" value="InterPro"/>
</dbReference>
<keyword evidence="7 8" id="KW-0349">Heme</keyword>
<dbReference type="FunFam" id="1.10.630.10:FF:000036">
    <property type="entry name" value="CYtochrome P450 family"/>
    <property type="match status" value="1"/>
</dbReference>
<protein>
    <submittedName>
        <fullName evidence="9">Cytochrome P450 2C8</fullName>
    </submittedName>
</protein>
<comment type="similarity">
    <text evidence="2 8">Belongs to the cytochrome P450 family.</text>
</comment>
<dbReference type="PRINTS" id="PR00463">
    <property type="entry name" value="EP450I"/>
</dbReference>
<feature type="binding site" description="axial binding residue" evidence="7">
    <location>
        <position position="438"/>
    </location>
    <ligand>
        <name>heme</name>
        <dbReference type="ChEBI" id="CHEBI:30413"/>
    </ligand>
    <ligandPart>
        <name>Fe</name>
        <dbReference type="ChEBI" id="CHEBI:18248"/>
    </ligandPart>
</feature>
<evidence type="ECO:0000256" key="8">
    <source>
        <dbReference type="RuleBase" id="RU000461"/>
    </source>
</evidence>
<evidence type="ECO:0000256" key="7">
    <source>
        <dbReference type="PIRSR" id="PIRSR602401-1"/>
    </source>
</evidence>
<dbReference type="PANTHER" id="PTHR24284:SF1">
    <property type="entry name" value="CYTOCHROME P450 FAMILY"/>
    <property type="match status" value="1"/>
</dbReference>
<keyword evidence="10" id="KW-1185">Reference proteome</keyword>
<keyword evidence="4 8" id="KW-0560">Oxidoreductase</keyword>
<evidence type="ECO:0000256" key="4">
    <source>
        <dbReference type="ARBA" id="ARBA00023002"/>
    </source>
</evidence>
<dbReference type="EMBL" id="JPKZ01002136">
    <property type="protein sequence ID" value="KHN78311.1"/>
    <property type="molecule type" value="Genomic_DNA"/>
</dbReference>
<dbReference type="GO" id="GO:0016705">
    <property type="term" value="F:oxidoreductase activity, acting on paired donors, with incorporation or reduction of molecular oxygen"/>
    <property type="evidence" value="ECO:0007669"/>
    <property type="project" value="InterPro"/>
</dbReference>
<organism evidence="9 10">
    <name type="scientific">Toxocara canis</name>
    <name type="common">Canine roundworm</name>
    <dbReference type="NCBI Taxonomy" id="6265"/>
    <lineage>
        <taxon>Eukaryota</taxon>
        <taxon>Metazoa</taxon>
        <taxon>Ecdysozoa</taxon>
        <taxon>Nematoda</taxon>
        <taxon>Chromadorea</taxon>
        <taxon>Rhabditida</taxon>
        <taxon>Spirurina</taxon>
        <taxon>Ascaridomorpha</taxon>
        <taxon>Ascaridoidea</taxon>
        <taxon>Toxocaridae</taxon>
        <taxon>Toxocara</taxon>
    </lineage>
</organism>
<dbReference type="Proteomes" id="UP000031036">
    <property type="component" value="Unassembled WGS sequence"/>
</dbReference>
<comment type="caution">
    <text evidence="9">The sequence shown here is derived from an EMBL/GenBank/DDBJ whole genome shotgun (WGS) entry which is preliminary data.</text>
</comment>
<dbReference type="OMA" id="HDHTGIL"/>
<dbReference type="InterPro" id="IPR001128">
    <property type="entry name" value="Cyt_P450"/>
</dbReference>
<dbReference type="GO" id="GO:0004497">
    <property type="term" value="F:monooxygenase activity"/>
    <property type="evidence" value="ECO:0007669"/>
    <property type="project" value="UniProtKB-KW"/>
</dbReference>
<dbReference type="InterPro" id="IPR017972">
    <property type="entry name" value="Cyt_P450_CS"/>
</dbReference>
<dbReference type="PANTHER" id="PTHR24284">
    <property type="entry name" value="CYTOCHROME P450 FAMILY"/>
    <property type="match status" value="1"/>
</dbReference>
<evidence type="ECO:0000256" key="5">
    <source>
        <dbReference type="ARBA" id="ARBA00023004"/>
    </source>
</evidence>
<dbReference type="InterPro" id="IPR036396">
    <property type="entry name" value="Cyt_P450_sf"/>
</dbReference>
<dbReference type="PROSITE" id="PS00086">
    <property type="entry name" value="CYTOCHROME_P450"/>
    <property type="match status" value="1"/>
</dbReference>
<evidence type="ECO:0000256" key="2">
    <source>
        <dbReference type="ARBA" id="ARBA00010617"/>
    </source>
</evidence>
<proteinExistence type="inferred from homology"/>
<dbReference type="GO" id="GO:0020037">
    <property type="term" value="F:heme binding"/>
    <property type="evidence" value="ECO:0007669"/>
    <property type="project" value="InterPro"/>
</dbReference>